<comment type="caution">
    <text evidence="4">The sequence shown here is derived from an EMBL/GenBank/DDBJ whole genome shotgun (WGS) entry which is preliminary data.</text>
</comment>
<dbReference type="Pfam" id="PF00106">
    <property type="entry name" value="adh_short"/>
    <property type="match status" value="1"/>
</dbReference>
<dbReference type="GO" id="GO:0016491">
    <property type="term" value="F:oxidoreductase activity"/>
    <property type="evidence" value="ECO:0007669"/>
    <property type="project" value="UniProtKB-KW"/>
</dbReference>
<comment type="similarity">
    <text evidence="1 3">Belongs to the short-chain dehydrogenases/reductases (SDR) family.</text>
</comment>
<gene>
    <name evidence="4" type="ORF">UU12_C0001G0006</name>
</gene>
<evidence type="ECO:0000256" key="2">
    <source>
        <dbReference type="ARBA" id="ARBA00023002"/>
    </source>
</evidence>
<proteinExistence type="inferred from homology"/>
<dbReference type="InterPro" id="IPR002347">
    <property type="entry name" value="SDR_fam"/>
</dbReference>
<dbReference type="CDD" id="cd05233">
    <property type="entry name" value="SDR_c"/>
    <property type="match status" value="1"/>
</dbReference>
<evidence type="ECO:0000313" key="4">
    <source>
        <dbReference type="EMBL" id="KKR71423.1"/>
    </source>
</evidence>
<dbReference type="EMBL" id="LBZK01000001">
    <property type="protein sequence ID" value="KKR71423.1"/>
    <property type="molecule type" value="Genomic_DNA"/>
</dbReference>
<dbReference type="STRING" id="1618563.UU12_C0001G0006"/>
<sequence length="235" mass="25987">MNLKGKVAIVTGASDGLGKQIAIKLAKEGVSLALVARSEEKLNAVKTEVEKLGSLKAEVYSCDISNSKQVESTVRQVEVDFKEVQILLNIAGVWQKLNLLEDVSIEEIDNIVDTDLKGMIYMAHFALPILKRQKEAVIINDSSKSGITAQPGQSVYTAAKWGVRGFTDVLKEDLKGTSVRAAAFYQGGTNTEMFNKTGEHFDQEKFIDPENLAEVVVFMLSRPPKIWLHDVRVEY</sequence>
<evidence type="ECO:0000256" key="3">
    <source>
        <dbReference type="RuleBase" id="RU000363"/>
    </source>
</evidence>
<dbReference type="PANTHER" id="PTHR42901:SF1">
    <property type="entry name" value="ALCOHOL DEHYDROGENASE"/>
    <property type="match status" value="1"/>
</dbReference>
<organism evidence="4 5">
    <name type="scientific">Candidatus Woesebacteria bacterium GW2011_GWA2_40_7b</name>
    <dbReference type="NCBI Taxonomy" id="1618563"/>
    <lineage>
        <taxon>Bacteria</taxon>
        <taxon>Candidatus Woeseibacteriota</taxon>
    </lineage>
</organism>
<dbReference type="SUPFAM" id="SSF51735">
    <property type="entry name" value="NAD(P)-binding Rossmann-fold domains"/>
    <property type="match status" value="1"/>
</dbReference>
<protein>
    <submittedName>
        <fullName evidence="4">3-ketoacyl-(Acyl-carrier-protein) reductase</fullName>
    </submittedName>
</protein>
<dbReference type="Proteomes" id="UP000034562">
    <property type="component" value="Unassembled WGS sequence"/>
</dbReference>
<evidence type="ECO:0000313" key="5">
    <source>
        <dbReference type="Proteomes" id="UP000034562"/>
    </source>
</evidence>
<dbReference type="PRINTS" id="PR00081">
    <property type="entry name" value="GDHRDH"/>
</dbReference>
<dbReference type="PANTHER" id="PTHR42901">
    <property type="entry name" value="ALCOHOL DEHYDROGENASE"/>
    <property type="match status" value="1"/>
</dbReference>
<reference evidence="4 5" key="1">
    <citation type="journal article" date="2015" name="Nature">
        <title>rRNA introns, odd ribosomes, and small enigmatic genomes across a large radiation of phyla.</title>
        <authorList>
            <person name="Brown C.T."/>
            <person name="Hug L.A."/>
            <person name="Thomas B.C."/>
            <person name="Sharon I."/>
            <person name="Castelle C.J."/>
            <person name="Singh A."/>
            <person name="Wilkins M.J."/>
            <person name="Williams K.H."/>
            <person name="Banfield J.F."/>
        </authorList>
    </citation>
    <scope>NUCLEOTIDE SEQUENCE [LARGE SCALE GENOMIC DNA]</scope>
</reference>
<name>A0A0G0T2Y9_9BACT</name>
<dbReference type="Gene3D" id="3.40.50.720">
    <property type="entry name" value="NAD(P)-binding Rossmann-like Domain"/>
    <property type="match status" value="1"/>
</dbReference>
<dbReference type="PRINTS" id="PR00080">
    <property type="entry name" value="SDRFAMILY"/>
</dbReference>
<keyword evidence="2" id="KW-0560">Oxidoreductase</keyword>
<dbReference type="InterPro" id="IPR036291">
    <property type="entry name" value="NAD(P)-bd_dom_sf"/>
</dbReference>
<dbReference type="AlphaFoldDB" id="A0A0G0T2Y9"/>
<accession>A0A0G0T2Y9</accession>
<evidence type="ECO:0000256" key="1">
    <source>
        <dbReference type="ARBA" id="ARBA00006484"/>
    </source>
</evidence>